<comment type="caution">
    <text evidence="2">The sequence shown here is derived from an EMBL/GenBank/DDBJ whole genome shotgun (WGS) entry which is preliminary data.</text>
</comment>
<dbReference type="Proteomes" id="UP001417504">
    <property type="component" value="Unassembled WGS sequence"/>
</dbReference>
<proteinExistence type="predicted"/>
<reference evidence="2 3" key="1">
    <citation type="submission" date="2024-01" db="EMBL/GenBank/DDBJ databases">
        <title>Genome assemblies of Stephania.</title>
        <authorList>
            <person name="Yang L."/>
        </authorList>
    </citation>
    <scope>NUCLEOTIDE SEQUENCE [LARGE SCALE GENOMIC DNA]</scope>
    <source>
        <strain evidence="2">QJT</strain>
        <tissue evidence="2">Leaf</tissue>
    </source>
</reference>
<keyword evidence="3" id="KW-1185">Reference proteome</keyword>
<evidence type="ECO:0000313" key="3">
    <source>
        <dbReference type="Proteomes" id="UP001417504"/>
    </source>
</evidence>
<feature type="compositionally biased region" description="Basic residues" evidence="1">
    <location>
        <begin position="172"/>
        <end position="188"/>
    </location>
</feature>
<evidence type="ECO:0000313" key="2">
    <source>
        <dbReference type="EMBL" id="KAK9117052.1"/>
    </source>
</evidence>
<protein>
    <submittedName>
        <fullName evidence="2">Uncharacterized protein</fullName>
    </submittedName>
</protein>
<organism evidence="2 3">
    <name type="scientific">Stephania japonica</name>
    <dbReference type="NCBI Taxonomy" id="461633"/>
    <lineage>
        <taxon>Eukaryota</taxon>
        <taxon>Viridiplantae</taxon>
        <taxon>Streptophyta</taxon>
        <taxon>Embryophyta</taxon>
        <taxon>Tracheophyta</taxon>
        <taxon>Spermatophyta</taxon>
        <taxon>Magnoliopsida</taxon>
        <taxon>Ranunculales</taxon>
        <taxon>Menispermaceae</taxon>
        <taxon>Menispermoideae</taxon>
        <taxon>Cissampelideae</taxon>
        <taxon>Stephania</taxon>
    </lineage>
</organism>
<gene>
    <name evidence="2" type="ORF">Sjap_015999</name>
</gene>
<feature type="region of interest" description="Disordered" evidence="1">
    <location>
        <begin position="29"/>
        <end position="57"/>
    </location>
</feature>
<feature type="compositionally biased region" description="Polar residues" evidence="1">
    <location>
        <begin position="158"/>
        <end position="171"/>
    </location>
</feature>
<dbReference type="PANTHER" id="PTHR37200">
    <property type="entry name" value="RNA-BINDING (RRM/RBD/RNP MOTIFS) FAMILY PROTEIN"/>
    <property type="match status" value="1"/>
</dbReference>
<name>A0AAP0NRE9_9MAGN</name>
<evidence type="ECO:0000256" key="1">
    <source>
        <dbReference type="SAM" id="MobiDB-lite"/>
    </source>
</evidence>
<sequence>MHPPNTLSSTCDCSVAVASMPVDKLIKMEENSDVDPDMGNYMSTPDGSSDGEENQDGDYGLAEIATIFTEEKLVKMKESLEANLDMGGFMHSPEGPAGDEENQDADFNSGEFSLNVPKEATDFSDPSVSANQEEIEEDISQIDLPDSEDNTVVKPSTVFETNSLSTEQQQKVSRKNKKKMNAGRKPVKAPKKFAVIGSAKRLRIKEKAILIGVLSKYGSRTPASSTEES</sequence>
<feature type="region of interest" description="Disordered" evidence="1">
    <location>
        <begin position="86"/>
        <end position="188"/>
    </location>
</feature>
<dbReference type="PANTHER" id="PTHR37200:SF1">
    <property type="entry name" value="RNA-BINDING (RRM_RBD_RNP MOTIFS) FAMILY PROTEIN"/>
    <property type="match status" value="1"/>
</dbReference>
<dbReference type="EMBL" id="JBBNAE010000006">
    <property type="protein sequence ID" value="KAK9117052.1"/>
    <property type="molecule type" value="Genomic_DNA"/>
</dbReference>
<feature type="compositionally biased region" description="Acidic residues" evidence="1">
    <location>
        <begin position="133"/>
        <end position="149"/>
    </location>
</feature>
<dbReference type="AlphaFoldDB" id="A0AAP0NRE9"/>
<accession>A0AAP0NRE9</accession>